<evidence type="ECO:0000313" key="3">
    <source>
        <dbReference type="Proteomes" id="UP001556196"/>
    </source>
</evidence>
<dbReference type="RefSeq" id="WP_367724548.1">
    <property type="nucleotide sequence ID" value="NZ_JBFOCH010000026.1"/>
</dbReference>
<accession>A0ABV3R2E4</accession>
<dbReference type="Proteomes" id="UP001556196">
    <property type="component" value="Unassembled WGS sequence"/>
</dbReference>
<organism evidence="2 3">
    <name type="scientific">Mesorhizobium marinum</name>
    <dbReference type="NCBI Taxonomy" id="3228790"/>
    <lineage>
        <taxon>Bacteria</taxon>
        <taxon>Pseudomonadati</taxon>
        <taxon>Pseudomonadota</taxon>
        <taxon>Alphaproteobacteria</taxon>
        <taxon>Hyphomicrobiales</taxon>
        <taxon>Phyllobacteriaceae</taxon>
        <taxon>Mesorhizobium</taxon>
    </lineage>
</organism>
<reference evidence="2 3" key="1">
    <citation type="submission" date="2024-06" db="EMBL/GenBank/DDBJ databases">
        <authorList>
            <person name="Tuo L."/>
        </authorList>
    </citation>
    <scope>NUCLEOTIDE SEQUENCE [LARGE SCALE GENOMIC DNA]</scope>
    <source>
        <strain evidence="2 3">ZMM04-5</strain>
    </source>
</reference>
<evidence type="ECO:0000313" key="2">
    <source>
        <dbReference type="EMBL" id="MEW9807386.1"/>
    </source>
</evidence>
<evidence type="ECO:0000256" key="1">
    <source>
        <dbReference type="SAM" id="Phobius"/>
    </source>
</evidence>
<protein>
    <submittedName>
        <fullName evidence="2">Uncharacterized protein</fullName>
    </submittedName>
</protein>
<proteinExistence type="predicted"/>
<name>A0ABV3R2E4_9HYPH</name>
<keyword evidence="3" id="KW-1185">Reference proteome</keyword>
<feature type="transmembrane region" description="Helical" evidence="1">
    <location>
        <begin position="16"/>
        <end position="34"/>
    </location>
</feature>
<comment type="caution">
    <text evidence="2">The sequence shown here is derived from an EMBL/GenBank/DDBJ whole genome shotgun (WGS) entry which is preliminary data.</text>
</comment>
<keyword evidence="1" id="KW-0472">Membrane</keyword>
<gene>
    <name evidence="2" type="ORF">ABUE31_15435</name>
</gene>
<sequence>MSSALEHFGLPLSPEGMGLLVFCIAGVAAIAMLARKEFRADLRRRGTLLDAAAGLVGDAQVTIGGDGYPRLLGTSSGNRISMEVVADSLVPRRLPQLWLKLTMLAPEPRPRPSIGVLARPVGTEFYSRVLGLPDTIAPSFSSDMPLLMRGSDVTDDAVQRTSGLFRTLLSDPGLKEIVITPRGAGLVRQIAEGDRGAHVLYRQIRFPVEQVPADLVRNALDELRLLNDVLDAAPQTLEASR</sequence>
<keyword evidence="1" id="KW-0812">Transmembrane</keyword>
<keyword evidence="1" id="KW-1133">Transmembrane helix</keyword>
<dbReference type="EMBL" id="JBFOCI010000004">
    <property type="protein sequence ID" value="MEW9807386.1"/>
    <property type="molecule type" value="Genomic_DNA"/>
</dbReference>